<feature type="non-terminal residue" evidence="2">
    <location>
        <position position="53"/>
    </location>
</feature>
<reference evidence="2" key="1">
    <citation type="journal article" date="2014" name="Front. Microbiol.">
        <title>High frequency of phylogenetically diverse reductive dehalogenase-homologous genes in deep subseafloor sedimentary metagenomes.</title>
        <authorList>
            <person name="Kawai M."/>
            <person name="Futagami T."/>
            <person name="Toyoda A."/>
            <person name="Takaki Y."/>
            <person name="Nishi S."/>
            <person name="Hori S."/>
            <person name="Arai W."/>
            <person name="Tsubouchi T."/>
            <person name="Morono Y."/>
            <person name="Uchiyama I."/>
            <person name="Ito T."/>
            <person name="Fujiyama A."/>
            <person name="Inagaki F."/>
            <person name="Takami H."/>
        </authorList>
    </citation>
    <scope>NUCLEOTIDE SEQUENCE</scope>
    <source>
        <strain evidence="2">Expedition CK06-06</strain>
    </source>
</reference>
<dbReference type="SUPFAM" id="SSF46785">
    <property type="entry name" value="Winged helix' DNA-binding domain"/>
    <property type="match status" value="1"/>
</dbReference>
<dbReference type="AlphaFoldDB" id="X0W9I1"/>
<dbReference type="GO" id="GO:0004252">
    <property type="term" value="F:serine-type endopeptidase activity"/>
    <property type="evidence" value="ECO:0007669"/>
    <property type="project" value="InterPro"/>
</dbReference>
<evidence type="ECO:0000259" key="1">
    <source>
        <dbReference type="Pfam" id="PF01726"/>
    </source>
</evidence>
<comment type="caution">
    <text evidence="2">The sequence shown here is derived from an EMBL/GenBank/DDBJ whole genome shotgun (WGS) entry which is preliminary data.</text>
</comment>
<feature type="domain" description="LexA repressor DNA-binding" evidence="1">
    <location>
        <begin position="4"/>
        <end position="53"/>
    </location>
</feature>
<evidence type="ECO:0000313" key="2">
    <source>
        <dbReference type="EMBL" id="GAG27594.1"/>
    </source>
</evidence>
<dbReference type="Gene3D" id="1.10.10.10">
    <property type="entry name" value="Winged helix-like DNA-binding domain superfamily/Winged helix DNA-binding domain"/>
    <property type="match status" value="1"/>
</dbReference>
<accession>X0W9I1</accession>
<dbReference type="InterPro" id="IPR006199">
    <property type="entry name" value="LexA_DNA-bd_dom"/>
</dbReference>
<dbReference type="GO" id="GO:0006508">
    <property type="term" value="P:proteolysis"/>
    <property type="evidence" value="ECO:0007669"/>
    <property type="project" value="InterPro"/>
</dbReference>
<gene>
    <name evidence="2" type="ORF">S01H1_48328</name>
</gene>
<organism evidence="2">
    <name type="scientific">marine sediment metagenome</name>
    <dbReference type="NCBI Taxonomy" id="412755"/>
    <lineage>
        <taxon>unclassified sequences</taxon>
        <taxon>metagenomes</taxon>
        <taxon>ecological metagenomes</taxon>
    </lineage>
</organism>
<proteinExistence type="predicted"/>
<dbReference type="InterPro" id="IPR036390">
    <property type="entry name" value="WH_DNA-bd_sf"/>
</dbReference>
<name>X0W9I1_9ZZZZ</name>
<dbReference type="InterPro" id="IPR036388">
    <property type="entry name" value="WH-like_DNA-bd_sf"/>
</dbReference>
<dbReference type="EMBL" id="BARS01031033">
    <property type="protein sequence ID" value="GAG27594.1"/>
    <property type="molecule type" value="Genomic_DNA"/>
</dbReference>
<protein>
    <recommendedName>
        <fullName evidence="1">LexA repressor DNA-binding domain-containing protein</fullName>
    </recommendedName>
</protein>
<sequence length="53" mass="5946">MQPQLTPKQQRFLDYLQREIAKTGLCPSLRQAAADLGVSHAAIAQILRVLEEK</sequence>
<dbReference type="Pfam" id="PF01726">
    <property type="entry name" value="LexA_DNA_bind"/>
    <property type="match status" value="1"/>
</dbReference>